<organism evidence="1 2">
    <name type="scientific">Chitinophaga lutea</name>
    <dbReference type="NCBI Taxonomy" id="2488634"/>
    <lineage>
        <taxon>Bacteria</taxon>
        <taxon>Pseudomonadati</taxon>
        <taxon>Bacteroidota</taxon>
        <taxon>Chitinophagia</taxon>
        <taxon>Chitinophagales</taxon>
        <taxon>Chitinophagaceae</taxon>
        <taxon>Chitinophaga</taxon>
    </lineage>
</organism>
<evidence type="ECO:0008006" key="3">
    <source>
        <dbReference type="Google" id="ProtNLM"/>
    </source>
</evidence>
<reference evidence="1 2" key="1">
    <citation type="submission" date="2018-11" db="EMBL/GenBank/DDBJ databases">
        <title>Chitinophaga lutea sp.nov., isolate from arsenic contaminated soil.</title>
        <authorList>
            <person name="Zong Y."/>
        </authorList>
    </citation>
    <scope>NUCLEOTIDE SEQUENCE [LARGE SCALE GENOMIC DNA]</scope>
    <source>
        <strain evidence="1 2">ZY74</strain>
    </source>
</reference>
<comment type="caution">
    <text evidence="1">The sequence shown here is derived from an EMBL/GenBank/DDBJ whole genome shotgun (WGS) entry which is preliminary data.</text>
</comment>
<keyword evidence="2" id="KW-1185">Reference proteome</keyword>
<sequence>MKILLGTGNIGQFHTSVHNKPYAGLSLRLFNPATRLWSIYWANGDTGVLDIPVVGSFDGPIGKFYSKDELNGHPIDVEFTWDATNPEEPVWSQAFSPDGGHTWETNWYMYHRR</sequence>
<evidence type="ECO:0000313" key="2">
    <source>
        <dbReference type="Proteomes" id="UP000278351"/>
    </source>
</evidence>
<dbReference type="EMBL" id="RPDH01000003">
    <property type="protein sequence ID" value="RPE06044.1"/>
    <property type="molecule type" value="Genomic_DNA"/>
</dbReference>
<protein>
    <recommendedName>
        <fullName evidence="3">DUF1579 domain-containing protein</fullName>
    </recommendedName>
</protein>
<dbReference type="OrthoDB" id="9814791at2"/>
<proteinExistence type="predicted"/>
<dbReference type="AlphaFoldDB" id="A0A3N4Q2Q4"/>
<name>A0A3N4Q2Q4_9BACT</name>
<dbReference type="Proteomes" id="UP000278351">
    <property type="component" value="Unassembled WGS sequence"/>
</dbReference>
<gene>
    <name evidence="1" type="ORF">EGT74_25235</name>
</gene>
<evidence type="ECO:0000313" key="1">
    <source>
        <dbReference type="EMBL" id="RPE06044.1"/>
    </source>
</evidence>
<accession>A0A3N4Q2Q4</accession>